<dbReference type="InterPro" id="IPR009311">
    <property type="entry name" value="IFI6/IFI27-like"/>
</dbReference>
<proteinExistence type="inferred from homology"/>
<dbReference type="Pfam" id="PF06140">
    <property type="entry name" value="Ifi-6-16"/>
    <property type="match status" value="1"/>
</dbReference>
<evidence type="ECO:0000256" key="4">
    <source>
        <dbReference type="ARBA" id="ARBA00022989"/>
    </source>
</evidence>
<comment type="caution">
    <text evidence="7">The sequence shown here is derived from an EMBL/GenBank/DDBJ whole genome shotgun (WGS) entry which is preliminary data.</text>
</comment>
<comment type="similarity">
    <text evidence="2">Belongs to the IFI6/IFI27 family.</text>
</comment>
<keyword evidence="3 6" id="KW-0812">Transmembrane</keyword>
<dbReference type="GO" id="GO:0016020">
    <property type="term" value="C:membrane"/>
    <property type="evidence" value="ECO:0007669"/>
    <property type="project" value="UniProtKB-SubCell"/>
</dbReference>
<evidence type="ECO:0000313" key="7">
    <source>
        <dbReference type="EMBL" id="KAK0173101.1"/>
    </source>
</evidence>
<dbReference type="Gene3D" id="6.10.110.10">
    <property type="match status" value="1"/>
</dbReference>
<keyword evidence="4 6" id="KW-1133">Transmembrane helix</keyword>
<dbReference type="Proteomes" id="UP001168990">
    <property type="component" value="Unassembled WGS sequence"/>
</dbReference>
<dbReference type="PANTHER" id="PTHR16932">
    <property type="entry name" value="INTERFERON ALPHA-INDUCIBLE PROTEIN 27"/>
    <property type="match status" value="1"/>
</dbReference>
<dbReference type="PANTHER" id="PTHR16932:SF18">
    <property type="entry name" value="INTERFERON, ALPHA-INDUCIBLE PROTEIN 27-LIKE 2"/>
    <property type="match status" value="1"/>
</dbReference>
<protein>
    <submittedName>
        <fullName evidence="7">Uncharacterized protein</fullName>
    </submittedName>
</protein>
<gene>
    <name evidence="7" type="ORF">PV328_006345</name>
</gene>
<feature type="transmembrane region" description="Helical" evidence="6">
    <location>
        <begin position="93"/>
        <end position="114"/>
    </location>
</feature>
<comment type="subcellular location">
    <subcellularLocation>
        <location evidence="1">Membrane</location>
        <topology evidence="1">Multi-pass membrane protein</topology>
    </subcellularLocation>
</comment>
<sequence length="118" mass="11510">MLVNSATNTFTLSEVSRKTIKMGIFIKIIIIGAGIVLTMFTAPIVVSIVGFTSAGIAAGSFAASMMSTLGGGATAAGGIVAICQSIGATGTVLGSTMATLITGATGAAVGRAILNAIR</sequence>
<reference evidence="7" key="1">
    <citation type="journal article" date="2023" name="bioRxiv">
        <title>Scaffold-level genome assemblies of two parasitoid biocontrol wasps reveal the parthenogenesis mechanism and an associated novel virus.</title>
        <authorList>
            <person name="Inwood S."/>
            <person name="Skelly J."/>
            <person name="Guhlin J."/>
            <person name="Harrop T."/>
            <person name="Goldson S."/>
            <person name="Dearden P."/>
        </authorList>
    </citation>
    <scope>NUCLEOTIDE SEQUENCE</scope>
    <source>
        <strain evidence="7">Irish</strain>
        <tissue evidence="7">Whole body</tissue>
    </source>
</reference>
<evidence type="ECO:0000256" key="5">
    <source>
        <dbReference type="ARBA" id="ARBA00023136"/>
    </source>
</evidence>
<feature type="transmembrane region" description="Helical" evidence="6">
    <location>
        <begin position="61"/>
        <end position="87"/>
    </location>
</feature>
<keyword evidence="5 6" id="KW-0472">Membrane</keyword>
<dbReference type="AlphaFoldDB" id="A0AA39FPC2"/>
<name>A0AA39FPC2_9HYME</name>
<accession>A0AA39FPC2</accession>
<evidence type="ECO:0000256" key="1">
    <source>
        <dbReference type="ARBA" id="ARBA00004141"/>
    </source>
</evidence>
<evidence type="ECO:0000256" key="3">
    <source>
        <dbReference type="ARBA" id="ARBA00022692"/>
    </source>
</evidence>
<evidence type="ECO:0000256" key="2">
    <source>
        <dbReference type="ARBA" id="ARBA00007262"/>
    </source>
</evidence>
<dbReference type="InterPro" id="IPR038213">
    <property type="entry name" value="IFI6/IFI27-like_sf"/>
</dbReference>
<evidence type="ECO:0000313" key="8">
    <source>
        <dbReference type="Proteomes" id="UP001168990"/>
    </source>
</evidence>
<feature type="transmembrane region" description="Helical" evidence="6">
    <location>
        <begin position="24"/>
        <end position="49"/>
    </location>
</feature>
<dbReference type="EMBL" id="JAQQBS010000002">
    <property type="protein sequence ID" value="KAK0173101.1"/>
    <property type="molecule type" value="Genomic_DNA"/>
</dbReference>
<reference evidence="7" key="2">
    <citation type="submission" date="2023-03" db="EMBL/GenBank/DDBJ databases">
        <authorList>
            <person name="Inwood S.N."/>
            <person name="Skelly J.G."/>
            <person name="Guhlin J."/>
            <person name="Harrop T.W.R."/>
            <person name="Goldson S.G."/>
            <person name="Dearden P.K."/>
        </authorList>
    </citation>
    <scope>NUCLEOTIDE SEQUENCE</scope>
    <source>
        <strain evidence="7">Irish</strain>
        <tissue evidence="7">Whole body</tissue>
    </source>
</reference>
<keyword evidence="8" id="KW-1185">Reference proteome</keyword>
<organism evidence="7 8">
    <name type="scientific">Microctonus aethiopoides</name>
    <dbReference type="NCBI Taxonomy" id="144406"/>
    <lineage>
        <taxon>Eukaryota</taxon>
        <taxon>Metazoa</taxon>
        <taxon>Ecdysozoa</taxon>
        <taxon>Arthropoda</taxon>
        <taxon>Hexapoda</taxon>
        <taxon>Insecta</taxon>
        <taxon>Pterygota</taxon>
        <taxon>Neoptera</taxon>
        <taxon>Endopterygota</taxon>
        <taxon>Hymenoptera</taxon>
        <taxon>Apocrita</taxon>
        <taxon>Ichneumonoidea</taxon>
        <taxon>Braconidae</taxon>
        <taxon>Euphorinae</taxon>
        <taxon>Microctonus</taxon>
    </lineage>
</organism>
<evidence type="ECO:0000256" key="6">
    <source>
        <dbReference type="SAM" id="Phobius"/>
    </source>
</evidence>